<dbReference type="Pfam" id="PF02812">
    <property type="entry name" value="ELFV_dehydrog_N"/>
    <property type="match status" value="1"/>
</dbReference>
<reference evidence="9" key="1">
    <citation type="submission" date="2016-10" db="EMBL/GenBank/DDBJ databases">
        <authorList>
            <person name="Varghese N."/>
            <person name="Submissions S."/>
        </authorList>
    </citation>
    <scope>NUCLEOTIDE SEQUENCE [LARGE SCALE GENOMIC DNA]</scope>
    <source>
        <strain evidence="9">B4,CECT 8067,JCM 17497</strain>
    </source>
</reference>
<evidence type="ECO:0000259" key="7">
    <source>
        <dbReference type="SMART" id="SM00839"/>
    </source>
</evidence>
<sequence length="365" mass="40751">MVEIHKLLGEHSHNEFKAFRDDEAGLRGFIAIHDTTLGPAAGGTRRYAFESEEEAIIDVLRLSRAMTYKYAISGINMGGAKGVIWVDDEDQRSEDLYRAYGRMVDSFGGRFVTGADVGTDQEAMRWIGDETDYIIGLPEQFDHPEGYHGGGLGVIKAMEACCELEYDGDRDLADLHVTVQGVGEMGTSIVRYLHERGAQVTVSDINEEQIDYLEDEYGVGSVDPEGVYDVDCDVFAPSALGFVLNDDTIPRLQCDIVCGAANNQLDDEERHGTMLQEEGILYAPDYLANSGRTIDDTDLLRKGGYKHTRARAMIDGIYDRMLTIGRRADDEGRPTYEVANDVAQQRIDAMKTMRQKVHETRKPQW</sequence>
<dbReference type="SUPFAM" id="SSF53223">
    <property type="entry name" value="Aminoacid dehydrogenase-like, N-terminal domain"/>
    <property type="match status" value="1"/>
</dbReference>
<dbReference type="Proteomes" id="UP000198882">
    <property type="component" value="Unassembled WGS sequence"/>
</dbReference>
<evidence type="ECO:0000256" key="3">
    <source>
        <dbReference type="ARBA" id="ARBA00023002"/>
    </source>
</evidence>
<dbReference type="PANTHER" id="PTHR42722">
    <property type="entry name" value="LEUCINE DEHYDROGENASE"/>
    <property type="match status" value="1"/>
</dbReference>
<dbReference type="EMBL" id="FNFE01000005">
    <property type="protein sequence ID" value="SDK57372.1"/>
    <property type="molecule type" value="Genomic_DNA"/>
</dbReference>
<dbReference type="InterPro" id="IPR016211">
    <property type="entry name" value="Glu/Phe/Leu/Val/Trp_DH_bac/arc"/>
</dbReference>
<dbReference type="InterPro" id="IPR006096">
    <property type="entry name" value="Glu/Leu/Phe/Val/Trp_DH_C"/>
</dbReference>
<evidence type="ECO:0000313" key="8">
    <source>
        <dbReference type="EMBL" id="SDK57372.1"/>
    </source>
</evidence>
<dbReference type="InterPro" id="IPR006097">
    <property type="entry name" value="Glu/Leu/Phe/Val/Trp_DH_dimer"/>
</dbReference>
<protein>
    <submittedName>
        <fullName evidence="8">Leucine dehydrogenase</fullName>
    </submittedName>
</protein>
<evidence type="ECO:0000256" key="5">
    <source>
        <dbReference type="PIRSR" id="PIRSR000188-1"/>
    </source>
</evidence>
<evidence type="ECO:0000256" key="1">
    <source>
        <dbReference type="ARBA" id="ARBA00006382"/>
    </source>
</evidence>
<dbReference type="OrthoDB" id="6425at2157"/>
<accession>A0A1G9D0C6</accession>
<dbReference type="GO" id="GO:0006520">
    <property type="term" value="P:amino acid metabolic process"/>
    <property type="evidence" value="ECO:0007669"/>
    <property type="project" value="InterPro"/>
</dbReference>
<dbReference type="Gene3D" id="3.40.50.720">
    <property type="entry name" value="NAD(P)-binding Rossmann-like Domain"/>
    <property type="match status" value="1"/>
</dbReference>
<dbReference type="PRINTS" id="PR00082">
    <property type="entry name" value="GLFDHDRGNASE"/>
</dbReference>
<comment type="similarity">
    <text evidence="1 6">Belongs to the Glu/Leu/Phe/Val dehydrogenases family.</text>
</comment>
<proteinExistence type="inferred from homology"/>
<dbReference type="SUPFAM" id="SSF51735">
    <property type="entry name" value="NAD(P)-binding Rossmann-fold domains"/>
    <property type="match status" value="1"/>
</dbReference>
<dbReference type="InterPro" id="IPR006095">
    <property type="entry name" value="Glu/Leu/Phe/Val/Trp_DH"/>
</dbReference>
<name>A0A1G9D0C6_9EURY</name>
<dbReference type="AlphaFoldDB" id="A0A1G9D0C6"/>
<evidence type="ECO:0000256" key="6">
    <source>
        <dbReference type="RuleBase" id="RU004417"/>
    </source>
</evidence>
<keyword evidence="9" id="KW-1185">Reference proteome</keyword>
<organism evidence="8 9">
    <name type="scientific">Natronorubrum texcoconense</name>
    <dbReference type="NCBI Taxonomy" id="1095776"/>
    <lineage>
        <taxon>Archaea</taxon>
        <taxon>Methanobacteriati</taxon>
        <taxon>Methanobacteriota</taxon>
        <taxon>Stenosarchaea group</taxon>
        <taxon>Halobacteria</taxon>
        <taxon>Halobacteriales</taxon>
        <taxon>Natrialbaceae</taxon>
        <taxon>Natronorubrum</taxon>
    </lineage>
</organism>
<evidence type="ECO:0000256" key="2">
    <source>
        <dbReference type="ARBA" id="ARBA00011643"/>
    </source>
</evidence>
<feature type="domain" description="Glutamate/phenylalanine/leucine/valine/L-tryptophan dehydrogenase C-terminal" evidence="7">
    <location>
        <begin position="142"/>
        <end position="354"/>
    </location>
</feature>
<keyword evidence="4" id="KW-0520">NAD</keyword>
<dbReference type="InterPro" id="IPR036291">
    <property type="entry name" value="NAD(P)-bd_dom_sf"/>
</dbReference>
<evidence type="ECO:0000313" key="9">
    <source>
        <dbReference type="Proteomes" id="UP000198882"/>
    </source>
</evidence>
<comment type="subunit">
    <text evidence="2">Homohexamer.</text>
</comment>
<dbReference type="PIRSF" id="PIRSF000188">
    <property type="entry name" value="Phe_leu_dh"/>
    <property type="match status" value="1"/>
</dbReference>
<dbReference type="CDD" id="cd01075">
    <property type="entry name" value="NAD_bind_Leu_Phe_Val_DH"/>
    <property type="match status" value="1"/>
</dbReference>
<dbReference type="SMART" id="SM00839">
    <property type="entry name" value="ELFV_dehydrog"/>
    <property type="match status" value="1"/>
</dbReference>
<dbReference type="InterPro" id="IPR046346">
    <property type="entry name" value="Aminoacid_DH-like_N_sf"/>
</dbReference>
<dbReference type="STRING" id="1095776.SAMN04515672_3379"/>
<dbReference type="RefSeq" id="WP_090309622.1">
    <property type="nucleotide sequence ID" value="NZ_FNFE01000005.1"/>
</dbReference>
<dbReference type="GO" id="GO:0016639">
    <property type="term" value="F:oxidoreductase activity, acting on the CH-NH2 group of donors, NAD or NADP as acceptor"/>
    <property type="evidence" value="ECO:0007669"/>
    <property type="project" value="InterPro"/>
</dbReference>
<evidence type="ECO:0000256" key="4">
    <source>
        <dbReference type="ARBA" id="ARBA00023027"/>
    </source>
</evidence>
<feature type="active site" description="Proton donor/acceptor" evidence="5">
    <location>
        <position position="81"/>
    </location>
</feature>
<dbReference type="Gene3D" id="3.40.50.10860">
    <property type="entry name" value="Leucine Dehydrogenase, chain A, domain 1"/>
    <property type="match status" value="1"/>
</dbReference>
<dbReference type="Pfam" id="PF00208">
    <property type="entry name" value="ELFV_dehydrog"/>
    <property type="match status" value="1"/>
</dbReference>
<keyword evidence="3 6" id="KW-0560">Oxidoreductase</keyword>
<gene>
    <name evidence="8" type="ORF">SAMN04515672_3379</name>
</gene>
<dbReference type="PANTHER" id="PTHR42722:SF1">
    <property type="entry name" value="VALINE DEHYDROGENASE"/>
    <property type="match status" value="1"/>
</dbReference>